<comment type="function">
    <text evidence="3">Regulates mitochondrial small subunit maturation by controlling 15S rRNA 5'-end processing. Localizes to the 5' precursor of the 15S rRNA in a position that is subsequently occupied by mS47 in the mature yeast mtSSU. Uses structure and sequence-specific RNA recognition, binding to a single-stranded region of the precursor and specifically recognizing bases -6 to -1. The exchange of Ccm1 for mS47 is coupled to the irreversible removal of precursor rRNA that is accompanied by conformational changes of the mitoribosomal proteins uS5m and mS26. These conformational changes signal completion of 5'-end rRNA processing through protection of the mature 5'-end of the 15S rRNA and stabilization of mS47. The removal of the 5' precursor together with the dissociation of Ccm1 may be catalyzed by the 5'-3' exoribonuclease Pet127. Involved in the specific removal of group I introns in mitochondrial encoded transcripts.</text>
</comment>
<gene>
    <name evidence="8" type="ORF">HGRIS_009881</name>
</gene>
<feature type="compositionally biased region" description="Polar residues" evidence="6">
    <location>
        <begin position="119"/>
        <end position="133"/>
    </location>
</feature>
<proteinExistence type="inferred from homology"/>
<feature type="region of interest" description="Disordered" evidence="6">
    <location>
        <begin position="33"/>
        <end position="57"/>
    </location>
</feature>
<comment type="caution">
    <text evidence="8">The sequence shown here is derived from an EMBL/GenBank/DDBJ whole genome shotgun (WGS) entry which is preliminary data.</text>
</comment>
<feature type="region of interest" description="Disordered" evidence="6">
    <location>
        <begin position="94"/>
        <end position="137"/>
    </location>
</feature>
<evidence type="ECO:0000313" key="9">
    <source>
        <dbReference type="Proteomes" id="UP001556367"/>
    </source>
</evidence>
<dbReference type="InterPro" id="IPR011990">
    <property type="entry name" value="TPR-like_helical_dom_sf"/>
</dbReference>
<feature type="domain" description="PROP1-like PPR" evidence="7">
    <location>
        <begin position="1087"/>
        <end position="1226"/>
    </location>
</feature>
<sequence length="1449" mass="159215">MLPKVATQILHQTTRAAAAVQSQTSHTIRNVLQSNTTSNLGPWNGPGSSSSNWGGSSYGPGPGGAKYNAGNRFNHGYAGAGRAVSQANVITAHDALAPQSDDNDDLSTRRVSLHRRPKGSNTRARSHSLSFNAQDRHERGESLGVLRTVQIHARSRHAFASATITSESPLLLTDSPHRPSNSPRRLSRRNSTSIPTQSHESLDDLPSLPVTGATPNEPSISTDPAAPQTTIPPNPPATQEEQSPPLENGIDLTTFNLLRSARDKRDPSHTSAVVANFVASAEKPSVAEFNMALEALHESRRAGEPLTQLLETYNAMLTHSILPNVRTYFILILALTDRDNEVHRMVQSLALRSEKRNMAGSTHGAASISVDHARIEELKKENNFGTAMTLFEAVIGLEGNNKVPGPVYNNLLRSCAYHSSVNSAIHVFAQLERRMDIKPSAVSYLHMLSTFTNAGKIQGAQDVFEAFLAASRQNNVAWSVAPSKKDEPYDITRPHRLPSARNVQMQIWNKMIEAYFRSQPPDPAAAIGILQQMLDSNAPPSYGALDIPTPSSSTYTTILTGFINSGDLESALTWFDHLLAQTTAPRNPQESSKNPQRPDVVAWMVMFDALARACDAPNGPIEDLNRIFKIFCDNAVREGLEVRSVDRQILHNANMAAFRAIRRDISSFQEDQRQKVKARLDFVVEYVHHDSLHRLTKREMMFDLIHCYTQLGFLTPSINLLHKFVAFEMAHLPQSESTTDVTADNTRSFVLTTVAKAIDEVYASQKLLKTAVPFAAAIELARIGDIVGLLPSADNGGGNAGNLLQSYGLERRNGQVVADLRSRDWEMLLYAATEYDLPLADGTHQTVPFNNFAFAGTVSLLEDLAARNIEFDQLQRFIIRRVIQAIYLTHGVEELAHVFTRLGPSFERALNAPRQDSDALADSIATSPTASSVTAVMDTNSDIATGASLVKVDPYTSQWVDECLQVRNKVKPDPMTAFARFEQQLDKGNAPGPAVLSRLIQALGREGDLDKVRQVYTAAQGVLHSLAHKKEWQSQAWFLIEDSMIIALAHAGDLDSAHVHRMRVLDNGGAPSADAYGALILYVKETTDDTSNAMSLFREAQMQGVIMNLYLYNNIISKLAKARKADHALELFQEMKTGQLRPSSITYGALIGACARVGDAHSAEILFEEMVRQPNFKPRIPPYNTMIQLYTTTKLNRDRALFYYNALINVGIRPSAHTYKLLLDVYGTVEPVDINSMQQVFNALENDHSVPIQGPHWASLINAWGCVVKDLDKAIETFASIPSHPRSSQGLPDAVVFEAMVNVLAAHRRTDLMPLYMEKMNAAGVHMTAYIANCLIRGYASVGDLEQARAIFESLHDPPGGVAAPNNHAPHEPGQALDVEPMAPVYREPSTWEAMVRAELGAGQRDRAVSILERLHARHYPEAVYNRISGIMLDQSGASPWGVPNSPAP</sequence>
<feature type="repeat" description="PPR" evidence="5">
    <location>
        <begin position="1108"/>
        <end position="1142"/>
    </location>
</feature>
<evidence type="ECO:0000256" key="4">
    <source>
        <dbReference type="ARBA" id="ARBA00044511"/>
    </source>
</evidence>
<dbReference type="PANTHER" id="PTHR47936">
    <property type="entry name" value="PPR_LONG DOMAIN-CONTAINING PROTEIN"/>
    <property type="match status" value="1"/>
</dbReference>
<evidence type="ECO:0000259" key="7">
    <source>
        <dbReference type="Pfam" id="PF17177"/>
    </source>
</evidence>
<reference evidence="9" key="1">
    <citation type="submission" date="2024-06" db="EMBL/GenBank/DDBJ databases">
        <title>Multi-omics analyses provide insights into the biosynthesis of the anticancer antibiotic pleurotin in Hohenbuehelia grisea.</title>
        <authorList>
            <person name="Weaver J.A."/>
            <person name="Alberti F."/>
        </authorList>
    </citation>
    <scope>NUCLEOTIDE SEQUENCE [LARGE SCALE GENOMIC DNA]</scope>
    <source>
        <strain evidence="9">T-177</strain>
    </source>
</reference>
<dbReference type="PROSITE" id="PS51375">
    <property type="entry name" value="PPR"/>
    <property type="match status" value="3"/>
</dbReference>
<evidence type="ECO:0000256" key="2">
    <source>
        <dbReference type="ARBA" id="ARBA00022737"/>
    </source>
</evidence>
<dbReference type="PANTHER" id="PTHR47936:SF1">
    <property type="entry name" value="PENTATRICOPEPTIDE REPEAT-CONTAINING PROTEIN GUN1, CHLOROPLASTIC"/>
    <property type="match status" value="1"/>
</dbReference>
<dbReference type="Pfam" id="PF01535">
    <property type="entry name" value="PPR"/>
    <property type="match status" value="2"/>
</dbReference>
<evidence type="ECO:0000313" key="8">
    <source>
        <dbReference type="EMBL" id="KAL0949848.1"/>
    </source>
</evidence>
<comment type="subunit">
    <text evidence="4">Binds to mitochondrial small subunit 15S rRNA.</text>
</comment>
<feature type="region of interest" description="Disordered" evidence="6">
    <location>
        <begin position="170"/>
        <end position="249"/>
    </location>
</feature>
<dbReference type="Pfam" id="PF17177">
    <property type="entry name" value="PPR_long"/>
    <property type="match status" value="1"/>
</dbReference>
<dbReference type="NCBIfam" id="TIGR00756">
    <property type="entry name" value="PPR"/>
    <property type="match status" value="1"/>
</dbReference>
<evidence type="ECO:0000256" key="3">
    <source>
        <dbReference type="ARBA" id="ARBA00044493"/>
    </source>
</evidence>
<dbReference type="Gene3D" id="1.25.40.10">
    <property type="entry name" value="Tetratricopeptide repeat domain"/>
    <property type="match status" value="4"/>
</dbReference>
<keyword evidence="2" id="KW-0677">Repeat</keyword>
<feature type="repeat" description="PPR" evidence="5">
    <location>
        <begin position="551"/>
        <end position="585"/>
    </location>
</feature>
<evidence type="ECO:0000256" key="6">
    <source>
        <dbReference type="SAM" id="MobiDB-lite"/>
    </source>
</evidence>
<dbReference type="Proteomes" id="UP001556367">
    <property type="component" value="Unassembled WGS sequence"/>
</dbReference>
<dbReference type="InterPro" id="IPR033443">
    <property type="entry name" value="PROP1-like_PPR_dom"/>
</dbReference>
<feature type="compositionally biased region" description="Polar residues" evidence="6">
    <location>
        <begin position="213"/>
        <end position="229"/>
    </location>
</feature>
<accession>A0ABR3J2L5</accession>
<comment type="similarity">
    <text evidence="1">Belongs to the CCM1 family.</text>
</comment>
<keyword evidence="9" id="KW-1185">Reference proteome</keyword>
<feature type="repeat" description="PPR" evidence="5">
    <location>
        <begin position="1143"/>
        <end position="1173"/>
    </location>
</feature>
<dbReference type="InterPro" id="IPR002885">
    <property type="entry name" value="PPR_rpt"/>
</dbReference>
<protein>
    <recommendedName>
        <fullName evidence="7">PROP1-like PPR domain-containing protein</fullName>
    </recommendedName>
</protein>
<feature type="compositionally biased region" description="Low complexity" evidence="6">
    <location>
        <begin position="41"/>
        <end position="55"/>
    </location>
</feature>
<name>A0ABR3J2L5_9AGAR</name>
<dbReference type="EMBL" id="JASNQZ010000012">
    <property type="protein sequence ID" value="KAL0949848.1"/>
    <property type="molecule type" value="Genomic_DNA"/>
</dbReference>
<evidence type="ECO:0000256" key="5">
    <source>
        <dbReference type="PROSITE-ProRule" id="PRU00708"/>
    </source>
</evidence>
<organism evidence="8 9">
    <name type="scientific">Hohenbuehelia grisea</name>
    <dbReference type="NCBI Taxonomy" id="104357"/>
    <lineage>
        <taxon>Eukaryota</taxon>
        <taxon>Fungi</taxon>
        <taxon>Dikarya</taxon>
        <taxon>Basidiomycota</taxon>
        <taxon>Agaricomycotina</taxon>
        <taxon>Agaricomycetes</taxon>
        <taxon>Agaricomycetidae</taxon>
        <taxon>Agaricales</taxon>
        <taxon>Pleurotineae</taxon>
        <taxon>Pleurotaceae</taxon>
        <taxon>Hohenbuehelia</taxon>
    </lineage>
</organism>
<evidence type="ECO:0000256" key="1">
    <source>
        <dbReference type="ARBA" id="ARBA00006192"/>
    </source>
</evidence>